<organism evidence="1 2">
    <name type="scientific">Plasmopara halstedii</name>
    <name type="common">Downy mildew of sunflower</name>
    <dbReference type="NCBI Taxonomy" id="4781"/>
    <lineage>
        <taxon>Eukaryota</taxon>
        <taxon>Sar</taxon>
        <taxon>Stramenopiles</taxon>
        <taxon>Oomycota</taxon>
        <taxon>Peronosporomycetes</taxon>
        <taxon>Peronosporales</taxon>
        <taxon>Peronosporaceae</taxon>
        <taxon>Plasmopara</taxon>
    </lineage>
</organism>
<evidence type="ECO:0000313" key="2">
    <source>
        <dbReference type="Proteomes" id="UP000054928"/>
    </source>
</evidence>
<protein>
    <submittedName>
        <fullName evidence="1">Uncharacterized protein</fullName>
    </submittedName>
</protein>
<dbReference type="Proteomes" id="UP000054928">
    <property type="component" value="Unassembled WGS sequence"/>
</dbReference>
<keyword evidence="2" id="KW-1185">Reference proteome</keyword>
<accession>A0A0P1AJ26</accession>
<sequence>MNLRAIVVGAQNWPKMPTSVRYLGIHAPIWSDSAPSSGTKWFVVLYVGQTQNWSEMPTSVRNRCAHFVHLVGLSNQPRGLVVHGIVHRNKMPTLKNTSRRIIDCYGCVHETTF</sequence>
<reference evidence="2" key="1">
    <citation type="submission" date="2014-09" db="EMBL/GenBank/DDBJ databases">
        <authorList>
            <person name="Sharma Rahul"/>
            <person name="Thines Marco"/>
        </authorList>
    </citation>
    <scope>NUCLEOTIDE SEQUENCE [LARGE SCALE GENOMIC DNA]</scope>
</reference>
<dbReference type="GeneID" id="36406598"/>
<dbReference type="EMBL" id="CCYD01000553">
    <property type="protein sequence ID" value="CEG41177.1"/>
    <property type="molecule type" value="Genomic_DNA"/>
</dbReference>
<dbReference type="AlphaFoldDB" id="A0A0P1AJ26"/>
<proteinExistence type="predicted"/>
<evidence type="ECO:0000313" key="1">
    <source>
        <dbReference type="EMBL" id="CEG41177.1"/>
    </source>
</evidence>
<name>A0A0P1AJ26_PLAHL</name>
<dbReference type="RefSeq" id="XP_024577546.1">
    <property type="nucleotide sequence ID" value="XM_024726918.1"/>
</dbReference>